<keyword evidence="2" id="KW-1185">Reference proteome</keyword>
<name>A0A401P4H5_SCYTO</name>
<protein>
    <submittedName>
        <fullName evidence="1">Uncharacterized protein</fullName>
    </submittedName>
</protein>
<dbReference type="AlphaFoldDB" id="A0A401P4H5"/>
<reference evidence="1 2" key="1">
    <citation type="journal article" date="2018" name="Nat. Ecol. Evol.">
        <title>Shark genomes provide insights into elasmobranch evolution and the origin of vertebrates.</title>
        <authorList>
            <person name="Hara Y"/>
            <person name="Yamaguchi K"/>
            <person name="Onimaru K"/>
            <person name="Kadota M"/>
            <person name="Koyanagi M"/>
            <person name="Keeley SD"/>
            <person name="Tatsumi K"/>
            <person name="Tanaka K"/>
            <person name="Motone F"/>
            <person name="Kageyama Y"/>
            <person name="Nozu R"/>
            <person name="Adachi N"/>
            <person name="Nishimura O"/>
            <person name="Nakagawa R"/>
            <person name="Tanegashima C"/>
            <person name="Kiyatake I"/>
            <person name="Matsumoto R"/>
            <person name="Murakumo K"/>
            <person name="Nishida K"/>
            <person name="Terakita A"/>
            <person name="Kuratani S"/>
            <person name="Sato K"/>
            <person name="Hyodo S Kuraku.S."/>
        </authorList>
    </citation>
    <scope>NUCLEOTIDE SEQUENCE [LARGE SCALE GENOMIC DNA]</scope>
</reference>
<dbReference type="Proteomes" id="UP000288216">
    <property type="component" value="Unassembled WGS sequence"/>
</dbReference>
<dbReference type="OrthoDB" id="9950187at2759"/>
<organism evidence="1 2">
    <name type="scientific">Scyliorhinus torazame</name>
    <name type="common">Cloudy catshark</name>
    <name type="synonym">Catulus torazame</name>
    <dbReference type="NCBI Taxonomy" id="75743"/>
    <lineage>
        <taxon>Eukaryota</taxon>
        <taxon>Metazoa</taxon>
        <taxon>Chordata</taxon>
        <taxon>Craniata</taxon>
        <taxon>Vertebrata</taxon>
        <taxon>Chondrichthyes</taxon>
        <taxon>Elasmobranchii</taxon>
        <taxon>Galeomorphii</taxon>
        <taxon>Galeoidea</taxon>
        <taxon>Carcharhiniformes</taxon>
        <taxon>Scyliorhinidae</taxon>
        <taxon>Scyliorhinus</taxon>
    </lineage>
</organism>
<comment type="caution">
    <text evidence="1">The sequence shown here is derived from an EMBL/GenBank/DDBJ whole genome shotgun (WGS) entry which is preliminary data.</text>
</comment>
<sequence length="161" mass="18361">MDSQSEHREQELEVQRDSSSLCLSEHFGPIAMLQKPIFFVLLVVATQGENISGCQDGWQEEKELSVNNTPFAILTQDNPLNCIYPCKNLTHQEIWLNCTLINDTLIKYTCTKDKKVYEFTHNFKGKGKYQFGFALLTILNPKVRNIDLWGELYQGGSPGDV</sequence>
<gene>
    <name evidence="1" type="ORF">scyTo_0013768</name>
</gene>
<proteinExistence type="predicted"/>
<accession>A0A401P4H5</accession>
<evidence type="ECO:0000313" key="1">
    <source>
        <dbReference type="EMBL" id="GCB68023.1"/>
    </source>
</evidence>
<evidence type="ECO:0000313" key="2">
    <source>
        <dbReference type="Proteomes" id="UP000288216"/>
    </source>
</evidence>
<dbReference type="EMBL" id="BFAA01007173">
    <property type="protein sequence ID" value="GCB68023.1"/>
    <property type="molecule type" value="Genomic_DNA"/>
</dbReference>